<dbReference type="GO" id="GO:0005615">
    <property type="term" value="C:extracellular space"/>
    <property type="evidence" value="ECO:0007669"/>
    <property type="project" value="TreeGrafter"/>
</dbReference>
<organism evidence="2 3">
    <name type="scientific">Pelobates cultripes</name>
    <name type="common">Western spadefoot toad</name>
    <dbReference type="NCBI Taxonomy" id="61616"/>
    <lineage>
        <taxon>Eukaryota</taxon>
        <taxon>Metazoa</taxon>
        <taxon>Chordata</taxon>
        <taxon>Craniata</taxon>
        <taxon>Vertebrata</taxon>
        <taxon>Euteleostomi</taxon>
        <taxon>Amphibia</taxon>
        <taxon>Batrachia</taxon>
        <taxon>Anura</taxon>
        <taxon>Pelobatoidea</taxon>
        <taxon>Pelobatidae</taxon>
        <taxon>Pelobates</taxon>
    </lineage>
</organism>
<sequence length="263" mass="29125">MMVLTLLSFILVLAGQTAGTIIEVPNGAQWGTWGTLDKCAPGTVAKGFTLKQERNQHSQSELMSSTVNFLLSTTDVFQIYSGQASPRFSKSRGPPLPELLVAKSTMKSGGRTGGSPIWNVVRNLLIRVQGMQGLYDDTALNGIRLHCSEFCVQHEEERKVFRSDAGSWGEWKPIRWCLRGFMVAFTLRVEEHKTVGDNTAANNINFMCSKGEYLEGEGMIWGSYGAWSNRCDNGICGIQTKVQENQGLLRDDTALNDVRFLCC</sequence>
<feature type="signal peptide" evidence="1">
    <location>
        <begin position="1"/>
        <end position="19"/>
    </location>
</feature>
<dbReference type="EMBL" id="OW240914">
    <property type="protein sequence ID" value="CAH2272685.1"/>
    <property type="molecule type" value="Genomic_DNA"/>
</dbReference>
<keyword evidence="3" id="KW-1185">Reference proteome</keyword>
<proteinExistence type="predicted"/>
<evidence type="ECO:0000256" key="1">
    <source>
        <dbReference type="SAM" id="SignalP"/>
    </source>
</evidence>
<dbReference type="PANTHER" id="PTHR18841">
    <property type="entry name" value="VITELLINE MEMBRANE OUTER LAYER PROTEIN I-RELATED"/>
    <property type="match status" value="1"/>
</dbReference>
<dbReference type="SUPFAM" id="SSF51092">
    <property type="entry name" value="Vitelline membrane outer protein-I (VMO-I)"/>
    <property type="match status" value="2"/>
</dbReference>
<accession>A0AAD1VV50</accession>
<dbReference type="InterPro" id="IPR036706">
    <property type="entry name" value="VOMI_sf"/>
</dbReference>
<dbReference type="Pfam" id="PF03762">
    <property type="entry name" value="VOMI"/>
    <property type="match status" value="2"/>
</dbReference>
<protein>
    <recommendedName>
        <fullName evidence="4">Vitelline membrane outer layer protein 1 homolog</fullName>
    </recommendedName>
</protein>
<feature type="chain" id="PRO_5042071325" description="Vitelline membrane outer layer protein 1 homolog" evidence="1">
    <location>
        <begin position="20"/>
        <end position="263"/>
    </location>
</feature>
<evidence type="ECO:0008006" key="4">
    <source>
        <dbReference type="Google" id="ProtNLM"/>
    </source>
</evidence>
<dbReference type="Proteomes" id="UP001295444">
    <property type="component" value="Chromosome 03"/>
</dbReference>
<evidence type="ECO:0000313" key="2">
    <source>
        <dbReference type="EMBL" id="CAH2272685.1"/>
    </source>
</evidence>
<name>A0AAD1VV50_PELCU</name>
<gene>
    <name evidence="2" type="ORF">PECUL_23A035503</name>
</gene>
<dbReference type="PANTHER" id="PTHR18841:SF2">
    <property type="entry name" value="VITELLINE MEMBRANE OUTER LAYER PROTEIN 1 HOMOLOG"/>
    <property type="match status" value="1"/>
</dbReference>
<keyword evidence="1" id="KW-0732">Signal</keyword>
<dbReference type="AlphaFoldDB" id="A0AAD1VV50"/>
<reference evidence="2" key="1">
    <citation type="submission" date="2022-03" db="EMBL/GenBank/DDBJ databases">
        <authorList>
            <person name="Alioto T."/>
            <person name="Alioto T."/>
            <person name="Gomez Garrido J."/>
        </authorList>
    </citation>
    <scope>NUCLEOTIDE SEQUENCE</scope>
</reference>
<evidence type="ECO:0000313" key="3">
    <source>
        <dbReference type="Proteomes" id="UP001295444"/>
    </source>
</evidence>
<dbReference type="InterPro" id="IPR005515">
    <property type="entry name" value="VOMI"/>
</dbReference>
<dbReference type="Gene3D" id="2.100.10.20">
    <property type="entry name" value="Vitelline membrane outer layer protein I (VOMI)"/>
    <property type="match status" value="2"/>
</dbReference>